<evidence type="ECO:0000313" key="3">
    <source>
        <dbReference type="EMBL" id="TYK30293.1"/>
    </source>
</evidence>
<accession>A0A5A7SWY0</accession>
<sequence length="427" mass="48983">MNGHSLNGFRAQVLELRKSANLSNDFFSLAMGPSFDIRCYNGCIVGGLRFHTVELDSRRTTQNSGVMVIGESDASGSGDNNFYDDPKNGSNWKVVQVVQNKHIWDVPEVEDVENGQINVLEIVVSHQVDDHIEDTLCEELTLIPQSLKDRLCIMSLTTSSTMWMNTCHMQETTNYSHKPRIMSSSYPRNNFLETDAMFLEFEDDLDNIAGGSSFMGDNTTRSSSQQPATPTPRRCTQSQLLELERHVTINGRILMMIAFGAEKPISPHVVRFSQAIGVCVRKTFLVRCLKWADKFFVFNFKDQAMNRFVEHQLLTTFKEFWANCHRHFKKYRDPKEARANPPNYELVERKRESVDHVELFRETHIQAGTFVLQAVEDAIKCWNSSLSLPQRVISYSIKIRYVIRSWIDDQATQKTLVGDPSRRPARR</sequence>
<dbReference type="OrthoDB" id="1878503at2759"/>
<evidence type="ECO:0000256" key="1">
    <source>
        <dbReference type="SAM" id="MobiDB-lite"/>
    </source>
</evidence>
<dbReference type="EMBL" id="SSTD01000679">
    <property type="protein sequence ID" value="TYK30293.1"/>
    <property type="molecule type" value="Genomic_DNA"/>
</dbReference>
<evidence type="ECO:0000313" key="4">
    <source>
        <dbReference type="Proteomes" id="UP000321393"/>
    </source>
</evidence>
<feature type="compositionally biased region" description="Polar residues" evidence="1">
    <location>
        <begin position="215"/>
        <end position="234"/>
    </location>
</feature>
<name>A0A5A7SWY0_CUCMM</name>
<comment type="caution">
    <text evidence="2">The sequence shown here is derived from an EMBL/GenBank/DDBJ whole genome shotgun (WGS) entry which is preliminary data.</text>
</comment>
<gene>
    <name evidence="3" type="ORF">E5676_scaffold344G00570</name>
    <name evidence="2" type="ORF">E6C27_scaffold56G00050</name>
</gene>
<feature type="region of interest" description="Disordered" evidence="1">
    <location>
        <begin position="212"/>
        <end position="234"/>
    </location>
</feature>
<evidence type="ECO:0000313" key="5">
    <source>
        <dbReference type="Proteomes" id="UP000321947"/>
    </source>
</evidence>
<proteinExistence type="predicted"/>
<dbReference type="AlphaFoldDB" id="A0A5A7SWY0"/>
<dbReference type="Proteomes" id="UP000321393">
    <property type="component" value="Unassembled WGS sequence"/>
</dbReference>
<evidence type="ECO:0000313" key="2">
    <source>
        <dbReference type="EMBL" id="KAA0035844.1"/>
    </source>
</evidence>
<dbReference type="Proteomes" id="UP000321947">
    <property type="component" value="Unassembled WGS sequence"/>
</dbReference>
<reference evidence="4 5" key="1">
    <citation type="submission" date="2019-08" db="EMBL/GenBank/DDBJ databases">
        <title>Draft genome sequences of two oriental melons (Cucumis melo L. var makuwa).</title>
        <authorList>
            <person name="Kwon S.-Y."/>
        </authorList>
    </citation>
    <scope>NUCLEOTIDE SEQUENCE [LARGE SCALE GENOMIC DNA]</scope>
    <source>
        <strain evidence="5">cv. Chang Bougi</strain>
        <strain evidence="4">cv. SW 3</strain>
        <tissue evidence="2">Leaf</tissue>
    </source>
</reference>
<dbReference type="PANTHER" id="PTHR48258:SF14">
    <property type="entry name" value="OS02G0583300 PROTEIN"/>
    <property type="match status" value="1"/>
</dbReference>
<dbReference type="PANTHER" id="PTHR48258">
    <property type="entry name" value="DUF4218 DOMAIN-CONTAINING PROTEIN-RELATED"/>
    <property type="match status" value="1"/>
</dbReference>
<dbReference type="EMBL" id="SSTE01019881">
    <property type="protein sequence ID" value="KAA0035844.1"/>
    <property type="molecule type" value="Genomic_DNA"/>
</dbReference>
<protein>
    <submittedName>
        <fullName evidence="2">CACTA en-spm transposon protein</fullName>
    </submittedName>
</protein>
<organism evidence="2 4">
    <name type="scientific">Cucumis melo var. makuwa</name>
    <name type="common">Oriental melon</name>
    <dbReference type="NCBI Taxonomy" id="1194695"/>
    <lineage>
        <taxon>Eukaryota</taxon>
        <taxon>Viridiplantae</taxon>
        <taxon>Streptophyta</taxon>
        <taxon>Embryophyta</taxon>
        <taxon>Tracheophyta</taxon>
        <taxon>Spermatophyta</taxon>
        <taxon>Magnoliopsida</taxon>
        <taxon>eudicotyledons</taxon>
        <taxon>Gunneridae</taxon>
        <taxon>Pentapetalae</taxon>
        <taxon>rosids</taxon>
        <taxon>fabids</taxon>
        <taxon>Cucurbitales</taxon>
        <taxon>Cucurbitaceae</taxon>
        <taxon>Benincaseae</taxon>
        <taxon>Cucumis</taxon>
    </lineage>
</organism>